<protein>
    <recommendedName>
        <fullName evidence="3">KTSC domain-containing protein</fullName>
    </recommendedName>
</protein>
<organism evidence="1 2">
    <name type="scientific">Neolewinella maritima</name>
    <dbReference type="NCBI Taxonomy" id="1383882"/>
    <lineage>
        <taxon>Bacteria</taxon>
        <taxon>Pseudomonadati</taxon>
        <taxon>Bacteroidota</taxon>
        <taxon>Saprospiria</taxon>
        <taxon>Saprospirales</taxon>
        <taxon>Lewinellaceae</taxon>
        <taxon>Neolewinella</taxon>
    </lineage>
</organism>
<dbReference type="RefSeq" id="WP_238750315.1">
    <property type="nucleotide sequence ID" value="NZ_CAKLPZ010000001.1"/>
</dbReference>
<dbReference type="Proteomes" id="UP000837803">
    <property type="component" value="Unassembled WGS sequence"/>
</dbReference>
<gene>
    <name evidence="1" type="ORF">LEM8419_01412</name>
</gene>
<evidence type="ECO:0008006" key="3">
    <source>
        <dbReference type="Google" id="ProtNLM"/>
    </source>
</evidence>
<proteinExistence type="predicted"/>
<evidence type="ECO:0000313" key="2">
    <source>
        <dbReference type="Proteomes" id="UP000837803"/>
    </source>
</evidence>
<name>A0ABN8F5P3_9BACT</name>
<keyword evidence="2" id="KW-1185">Reference proteome</keyword>
<reference evidence="1" key="1">
    <citation type="submission" date="2021-12" db="EMBL/GenBank/DDBJ databases">
        <authorList>
            <person name="Rodrigo-Torres L."/>
            <person name="Arahal R. D."/>
            <person name="Lucena T."/>
        </authorList>
    </citation>
    <scope>NUCLEOTIDE SEQUENCE</scope>
    <source>
        <strain evidence="1">CECT 8419</strain>
    </source>
</reference>
<dbReference type="EMBL" id="CAKLPZ010000001">
    <property type="protein sequence ID" value="CAH1000262.1"/>
    <property type="molecule type" value="Genomic_DNA"/>
</dbReference>
<accession>A0ABN8F5P3</accession>
<sequence length="85" mass="9731">MQHHNFKGSSELVTFAAYDPNQQQLFLTYTAGGVTIAYQNVAPVLYEELLRSAYPDVCIRFKVQARHAFRRIEPAYEPIPSTLIK</sequence>
<comment type="caution">
    <text evidence="1">The sequence shown here is derived from an EMBL/GenBank/DDBJ whole genome shotgun (WGS) entry which is preliminary data.</text>
</comment>
<evidence type="ECO:0000313" key="1">
    <source>
        <dbReference type="EMBL" id="CAH1000262.1"/>
    </source>
</evidence>